<dbReference type="Pfam" id="PF09356">
    <property type="entry name" value="Phage_BR0599"/>
    <property type="match status" value="1"/>
</dbReference>
<dbReference type="InterPro" id="IPR018964">
    <property type="entry name" value="Phage_phiJL001_Gp84_C"/>
</dbReference>
<gene>
    <name evidence="2" type="ORF">SAMN04244572_02394</name>
</gene>
<name>A0A1H6VHR5_9GAMM</name>
<dbReference type="OrthoDB" id="6872689at2"/>
<dbReference type="Proteomes" id="UP000199250">
    <property type="component" value="Unassembled WGS sequence"/>
</dbReference>
<dbReference type="AlphaFoldDB" id="A0A1H6VHR5"/>
<dbReference type="NCBIfam" id="TIGR02218">
    <property type="entry name" value="phg_TIGR02218"/>
    <property type="match status" value="1"/>
</dbReference>
<accession>A0A1H6VHR5</accession>
<organism evidence="2 3">
    <name type="scientific">Azotobacter beijerinckii</name>
    <dbReference type="NCBI Taxonomy" id="170623"/>
    <lineage>
        <taxon>Bacteria</taxon>
        <taxon>Pseudomonadati</taxon>
        <taxon>Pseudomonadota</taxon>
        <taxon>Gammaproteobacteria</taxon>
        <taxon>Pseudomonadales</taxon>
        <taxon>Pseudomonadaceae</taxon>
        <taxon>Azotobacter</taxon>
    </lineage>
</organism>
<feature type="domain" description="Bacteriophage phiJL001 Gp84 C-terminal" evidence="1">
    <location>
        <begin position="189"/>
        <end position="263"/>
    </location>
</feature>
<evidence type="ECO:0000259" key="1">
    <source>
        <dbReference type="Pfam" id="PF09356"/>
    </source>
</evidence>
<proteinExistence type="predicted"/>
<sequence length="272" mass="29462">MTYDASERSLAGGRPIRLYQFARGLLRWAYASCDRDVDHLNQSFKALRGGIADNGIQQSGDSQQDQFVVTAPGDLEVAQRYRAAAPSAPVQLTVFARHDGVDDYLVIWVGEVRSVKWTQPDRCEIACAPLSERVDMQGLRLGWERNCPHALYSLACGVDRNGYRVDSSVQTMDGAGLDNGSLAAYPADYFTGGYVEWPIGSGEYERRGIERHAGSTLTLLGGTAGLALAQAIRVYPGCAQTTAACIAFANLPNYGGIPHLAGESPFDGNNFF</sequence>
<dbReference type="RefSeq" id="WP_090731837.1">
    <property type="nucleotide sequence ID" value="NZ_FNYQ01000037.1"/>
</dbReference>
<evidence type="ECO:0000313" key="2">
    <source>
        <dbReference type="EMBL" id="SEI99872.1"/>
    </source>
</evidence>
<reference evidence="2 3" key="1">
    <citation type="submission" date="2016-10" db="EMBL/GenBank/DDBJ databases">
        <authorList>
            <person name="de Groot N.N."/>
        </authorList>
    </citation>
    <scope>NUCLEOTIDE SEQUENCE [LARGE SCALE GENOMIC DNA]</scope>
    <source>
        <strain evidence="2 3">DSM 373</strain>
    </source>
</reference>
<dbReference type="EMBL" id="FNYQ01000037">
    <property type="protein sequence ID" value="SEI99872.1"/>
    <property type="molecule type" value="Genomic_DNA"/>
</dbReference>
<protein>
    <recommendedName>
        <fullName evidence="1">Bacteriophage phiJL001 Gp84 C-terminal domain-containing protein</fullName>
    </recommendedName>
</protein>
<dbReference type="InterPro" id="IPR011928">
    <property type="entry name" value="Phage_phiJL001_Gp84"/>
</dbReference>
<evidence type="ECO:0000313" key="3">
    <source>
        <dbReference type="Proteomes" id="UP000199250"/>
    </source>
</evidence>